<keyword evidence="3" id="KW-1185">Reference proteome</keyword>
<evidence type="ECO:0000313" key="2">
    <source>
        <dbReference type="EMBL" id="SIT17256.1"/>
    </source>
</evidence>
<dbReference type="EMBL" id="FTOA01000010">
    <property type="protein sequence ID" value="SIT17256.1"/>
    <property type="molecule type" value="Genomic_DNA"/>
</dbReference>
<dbReference type="PANTHER" id="PTHR33490">
    <property type="entry name" value="BLR5614 PROTEIN-RELATED"/>
    <property type="match status" value="1"/>
</dbReference>
<name>A0A1N7Q343_9PROT</name>
<evidence type="ECO:0000259" key="1">
    <source>
        <dbReference type="SMART" id="SM00460"/>
    </source>
</evidence>
<dbReference type="OrthoDB" id="9804023at2"/>
<keyword evidence="2" id="KW-0645">Protease</keyword>
<dbReference type="AlphaFoldDB" id="A0A1N7Q343"/>
<dbReference type="SMART" id="SM00460">
    <property type="entry name" value="TGc"/>
    <property type="match status" value="1"/>
</dbReference>
<dbReference type="GO" id="GO:0006508">
    <property type="term" value="P:proteolysis"/>
    <property type="evidence" value="ECO:0007669"/>
    <property type="project" value="UniProtKB-KW"/>
</dbReference>
<protein>
    <submittedName>
        <fullName evidence="2">Transglutaminase-like enzyme, putative cysteine protease</fullName>
    </submittedName>
</protein>
<dbReference type="InterPro" id="IPR038765">
    <property type="entry name" value="Papain-like_cys_pep_sf"/>
</dbReference>
<dbReference type="SUPFAM" id="SSF54001">
    <property type="entry name" value="Cysteine proteinases"/>
    <property type="match status" value="1"/>
</dbReference>
<organism evidence="2 3">
    <name type="scientific">Insolitispirillum peregrinum</name>
    <dbReference type="NCBI Taxonomy" id="80876"/>
    <lineage>
        <taxon>Bacteria</taxon>
        <taxon>Pseudomonadati</taxon>
        <taxon>Pseudomonadota</taxon>
        <taxon>Alphaproteobacteria</taxon>
        <taxon>Rhodospirillales</taxon>
        <taxon>Novispirillaceae</taxon>
        <taxon>Insolitispirillum</taxon>
    </lineage>
</organism>
<feature type="domain" description="Transglutaminase-like" evidence="1">
    <location>
        <begin position="176"/>
        <end position="246"/>
    </location>
</feature>
<dbReference type="InterPro" id="IPR002931">
    <property type="entry name" value="Transglutaminase-like"/>
</dbReference>
<dbReference type="STRING" id="80876.SAMN05421779_1106"/>
<proteinExistence type="predicted"/>
<evidence type="ECO:0000313" key="3">
    <source>
        <dbReference type="Proteomes" id="UP000185678"/>
    </source>
</evidence>
<dbReference type="Gene3D" id="3.10.620.30">
    <property type="match status" value="1"/>
</dbReference>
<keyword evidence="2" id="KW-0378">Hydrolase</keyword>
<sequence>MKYAISHRTTYTYGEPVDLANHILHLTPRETPWQRVLEAEVLCDPLPLRRSRRLDHFGNTTIQISIEDPHTSFTITASCQVEVALPYPPPPDSTPAWENVRGQLLGDGFPLSPEASEFTYPSPLIPLLDDARAYALPSFPANQPLLYGLRDLTRRIHRDFRFQPGATAVSTPVQDVLRERRGVCQDFAHVQLACLRALGLSARYVSGYLRTLPPPGQYRLIGADASHAWVSAWCPGFGWIDLDPTNDLVVAEDHVTLAWGRDYADVSPVRGIILGGGSHSLDVAVQMDELS</sequence>
<gene>
    <name evidence="2" type="ORF">SAMN05421779_1106</name>
</gene>
<dbReference type="PANTHER" id="PTHR33490:SF7">
    <property type="entry name" value="BLR2979 PROTEIN"/>
    <property type="match status" value="1"/>
</dbReference>
<dbReference type="Proteomes" id="UP000185678">
    <property type="component" value="Unassembled WGS sequence"/>
</dbReference>
<dbReference type="Pfam" id="PF01841">
    <property type="entry name" value="Transglut_core"/>
    <property type="match status" value="1"/>
</dbReference>
<dbReference type="Pfam" id="PF08379">
    <property type="entry name" value="Bact_transglu_N"/>
    <property type="match status" value="1"/>
</dbReference>
<dbReference type="RefSeq" id="WP_076401963.1">
    <property type="nucleotide sequence ID" value="NZ_FTOA01000010.1"/>
</dbReference>
<reference evidence="2 3" key="1">
    <citation type="submission" date="2017-01" db="EMBL/GenBank/DDBJ databases">
        <authorList>
            <person name="Mah S.A."/>
            <person name="Swanson W.J."/>
            <person name="Moy G.W."/>
            <person name="Vacquier V.D."/>
        </authorList>
    </citation>
    <scope>NUCLEOTIDE SEQUENCE [LARGE SCALE GENOMIC DNA]</scope>
    <source>
        <strain evidence="2 3">DSM 11589</strain>
    </source>
</reference>
<dbReference type="GO" id="GO:0008233">
    <property type="term" value="F:peptidase activity"/>
    <property type="evidence" value="ECO:0007669"/>
    <property type="project" value="UniProtKB-KW"/>
</dbReference>
<accession>A0A1N7Q343</accession>
<dbReference type="InterPro" id="IPR013589">
    <property type="entry name" value="Bac_transglu_N"/>
</dbReference>